<feature type="domain" description="ENTH" evidence="2">
    <location>
        <begin position="31"/>
        <end position="196"/>
    </location>
</feature>
<evidence type="ECO:0000313" key="3">
    <source>
        <dbReference type="EMBL" id="KAF8820141.1"/>
    </source>
</evidence>
<dbReference type="PANTHER" id="PTHR12276">
    <property type="entry name" value="EPSIN/ENT-RELATED"/>
    <property type="match status" value="1"/>
</dbReference>
<protein>
    <submittedName>
        <fullName evidence="3">ENTH domain-containing protein</fullName>
    </submittedName>
</protein>
<feature type="region of interest" description="Disordered" evidence="1">
    <location>
        <begin position="470"/>
        <end position="541"/>
    </location>
</feature>
<dbReference type="InterPro" id="IPR008942">
    <property type="entry name" value="ENTH_VHS"/>
</dbReference>
<evidence type="ECO:0000313" key="4">
    <source>
        <dbReference type="Proteomes" id="UP000823046"/>
    </source>
</evidence>
<organism evidence="3 4">
    <name type="scientific">Cardiosporidium cionae</name>
    <dbReference type="NCBI Taxonomy" id="476202"/>
    <lineage>
        <taxon>Eukaryota</taxon>
        <taxon>Sar</taxon>
        <taxon>Alveolata</taxon>
        <taxon>Apicomplexa</taxon>
        <taxon>Aconoidasida</taxon>
        <taxon>Nephromycida</taxon>
        <taxon>Cardiosporidium</taxon>
    </lineage>
</organism>
<feature type="region of interest" description="Disordered" evidence="1">
    <location>
        <begin position="264"/>
        <end position="416"/>
    </location>
</feature>
<feature type="compositionally biased region" description="Basic residues" evidence="1">
    <location>
        <begin position="333"/>
        <end position="342"/>
    </location>
</feature>
<evidence type="ECO:0000256" key="1">
    <source>
        <dbReference type="SAM" id="MobiDB-lite"/>
    </source>
</evidence>
<dbReference type="Proteomes" id="UP000823046">
    <property type="component" value="Unassembled WGS sequence"/>
</dbReference>
<feature type="compositionally biased region" description="Low complexity" evidence="1">
    <location>
        <begin position="481"/>
        <end position="495"/>
    </location>
</feature>
<dbReference type="PROSITE" id="PS50942">
    <property type="entry name" value="ENTH"/>
    <property type="match status" value="1"/>
</dbReference>
<dbReference type="Pfam" id="PF01417">
    <property type="entry name" value="ENTH"/>
    <property type="match status" value="1"/>
</dbReference>
<keyword evidence="4" id="KW-1185">Reference proteome</keyword>
<reference evidence="3 4" key="1">
    <citation type="journal article" date="2020" name="bioRxiv">
        <title>Metabolic contributions of an alphaproteobacterial endosymbiont in the apicomplexan Cardiosporidium cionae.</title>
        <authorList>
            <person name="Hunter E.S."/>
            <person name="Paight C.J."/>
            <person name="Lane C.E."/>
        </authorList>
    </citation>
    <scope>NUCLEOTIDE SEQUENCE [LARGE SCALE GENOMIC DNA]</scope>
    <source>
        <strain evidence="3">ESH_2018</strain>
    </source>
</reference>
<accession>A0ABQ7J838</accession>
<dbReference type="EMBL" id="JADAQX010000465">
    <property type="protein sequence ID" value="KAF8820141.1"/>
    <property type="molecule type" value="Genomic_DNA"/>
</dbReference>
<feature type="region of interest" description="Disordered" evidence="1">
    <location>
        <begin position="203"/>
        <end position="247"/>
    </location>
</feature>
<dbReference type="SUPFAM" id="SSF48464">
    <property type="entry name" value="ENTH/VHS domain"/>
    <property type="match status" value="1"/>
</dbReference>
<feature type="compositionally biased region" description="Basic and acidic residues" evidence="1">
    <location>
        <begin position="212"/>
        <end position="224"/>
    </location>
</feature>
<feature type="compositionally biased region" description="Polar residues" evidence="1">
    <location>
        <begin position="297"/>
        <end position="307"/>
    </location>
</feature>
<dbReference type="Gene3D" id="1.25.40.90">
    <property type="match status" value="1"/>
</dbReference>
<proteinExistence type="predicted"/>
<dbReference type="InterPro" id="IPR013809">
    <property type="entry name" value="ENTH"/>
</dbReference>
<dbReference type="SMART" id="SM00273">
    <property type="entry name" value="ENTH"/>
    <property type="match status" value="1"/>
</dbReference>
<feature type="compositionally biased region" description="Polar residues" evidence="1">
    <location>
        <begin position="352"/>
        <end position="363"/>
    </location>
</feature>
<sequence>MTVLSRFLHKREGIKGQTSTDVNLKRKPTQAVTSLSRSIQNDMKEAMSDKNYGCSNTILVRIAQAASGYVFIDVHADVLFDFMDIHVCGLLFVLCHFSGLQTLEQGKFITRAIIDGLHQKPQKWRLIYKALTLMEFVLKFGPLDAPDTYRQHVLEIRALKEFYVVEEKVDRGNGIREKTNYILSLLDDENLLLQQREEAQTSRARVLGIGSKGERTGGLEKPEDGVGESKVTPVDNQTVNPAGTQKAEKEDFIKAALHQENELKIQRAEKERNKIKKQRERLARKRRETQEGGSPPHGQTSYPTQEASSHRMEPHKKEEDDYYSERLEEIHHPIKSVQRRSRIAATQAGIRRQNSPMNSTPSHETMEVFSPQASHPQASIQHPQASIQHPQASIQHPQSHRANAGHMPMHRASPSISSNTLPAPVMNQRMQPQGMVMPASQNYAMMRPVMHGQHFPPMQAGFLPNRMPAPPPAMGESNPHSMQGVGVSQQGASGMHGSIQATSRGDFSGGMPRQGPPHGLSNGFPQQQPLPMPGQNPQNSMQSFNAEATAGVGTSTGFTLQDFRVPRPSQNGLGGYSSSYAQTVLGNNMVIEYKNLIRIALYS</sequence>
<dbReference type="CDD" id="cd03571">
    <property type="entry name" value="ENTH"/>
    <property type="match status" value="1"/>
</dbReference>
<feature type="compositionally biased region" description="Polar residues" evidence="1">
    <location>
        <begin position="371"/>
        <end position="401"/>
    </location>
</feature>
<evidence type="ECO:0000259" key="2">
    <source>
        <dbReference type="PROSITE" id="PS50942"/>
    </source>
</evidence>
<feature type="compositionally biased region" description="Polar residues" evidence="1">
    <location>
        <begin position="234"/>
        <end position="243"/>
    </location>
</feature>
<feature type="compositionally biased region" description="Basic and acidic residues" evidence="1">
    <location>
        <begin position="308"/>
        <end position="332"/>
    </location>
</feature>
<feature type="compositionally biased region" description="Basic residues" evidence="1">
    <location>
        <begin position="273"/>
        <end position="287"/>
    </location>
</feature>
<gene>
    <name evidence="3" type="ORF">IE077_003516</name>
</gene>
<comment type="caution">
    <text evidence="3">The sequence shown here is derived from an EMBL/GenBank/DDBJ whole genome shotgun (WGS) entry which is preliminary data.</text>
</comment>
<name>A0ABQ7J838_9APIC</name>
<dbReference type="PANTHER" id="PTHR12276:SF45">
    <property type="entry name" value="CLATHRIN INTERACTOR 1"/>
    <property type="match status" value="1"/>
</dbReference>